<accession>A0ABY6L3X2</accession>
<name>A0ABY6L3X2_9ARAC</name>
<dbReference type="Proteomes" id="UP001235939">
    <property type="component" value="Chromosome 13"/>
</dbReference>
<protein>
    <recommendedName>
        <fullName evidence="1">Reverse transcriptase domain-containing protein</fullName>
    </recommendedName>
</protein>
<feature type="domain" description="Reverse transcriptase" evidence="1">
    <location>
        <begin position="34"/>
        <end position="173"/>
    </location>
</feature>
<evidence type="ECO:0000313" key="3">
    <source>
        <dbReference type="Proteomes" id="UP001235939"/>
    </source>
</evidence>
<organism evidence="2 3">
    <name type="scientific">Cordylochernes scorpioides</name>
    <dbReference type="NCBI Taxonomy" id="51811"/>
    <lineage>
        <taxon>Eukaryota</taxon>
        <taxon>Metazoa</taxon>
        <taxon>Ecdysozoa</taxon>
        <taxon>Arthropoda</taxon>
        <taxon>Chelicerata</taxon>
        <taxon>Arachnida</taxon>
        <taxon>Pseudoscorpiones</taxon>
        <taxon>Cheliferoidea</taxon>
        <taxon>Chernetidae</taxon>
        <taxon>Cordylochernes</taxon>
    </lineage>
</organism>
<proteinExistence type="predicted"/>
<gene>
    <name evidence="2" type="ORF">LAZ67_13001542</name>
</gene>
<keyword evidence="3" id="KW-1185">Reference proteome</keyword>
<dbReference type="InterPro" id="IPR000477">
    <property type="entry name" value="RT_dom"/>
</dbReference>
<sequence length="256" mass="28979">MASLEEPISSNEVWYRLLKIGNPAPGPDGISYQKLRMVDPNASILTKIFQACFQMRALSKAQKDFMEFEGCLEHNFVVQSAIEETRRTSRQACFSWLDLENALGSVAHEHIFNVLNVFGVPKKIITIFRDMYTDSSTSIKTPLEVTSRIPFKRGVKQGCPGNLTLFNVAKEKIDAAESVYPRLNFILRGTIIRKPLSENQLIMRLGKKRLGLPQRVSNEVLFFRPFKGGAGMMLFSDSTDLAKIQHAFRLLMSRDS</sequence>
<dbReference type="PANTHER" id="PTHR19446">
    <property type="entry name" value="REVERSE TRANSCRIPTASES"/>
    <property type="match status" value="1"/>
</dbReference>
<dbReference type="EMBL" id="CP092875">
    <property type="protein sequence ID" value="UYV75839.1"/>
    <property type="molecule type" value="Genomic_DNA"/>
</dbReference>
<evidence type="ECO:0000259" key="1">
    <source>
        <dbReference type="Pfam" id="PF00078"/>
    </source>
</evidence>
<reference evidence="2 3" key="1">
    <citation type="submission" date="2022-01" db="EMBL/GenBank/DDBJ databases">
        <title>A chromosomal length assembly of Cordylochernes scorpioides.</title>
        <authorList>
            <person name="Zeh D."/>
            <person name="Zeh J."/>
        </authorList>
    </citation>
    <scope>NUCLEOTIDE SEQUENCE [LARGE SCALE GENOMIC DNA]</scope>
    <source>
        <strain evidence="2">IN4F17</strain>
        <tissue evidence="2">Whole Body</tissue>
    </source>
</reference>
<evidence type="ECO:0000313" key="2">
    <source>
        <dbReference type="EMBL" id="UYV75839.1"/>
    </source>
</evidence>
<dbReference type="Pfam" id="PF00078">
    <property type="entry name" value="RVT_1"/>
    <property type="match status" value="1"/>
</dbReference>